<dbReference type="STRING" id="1460663.A0A177CDB3"/>
<dbReference type="InterPro" id="IPR036291">
    <property type="entry name" value="NAD(P)-bd_dom_sf"/>
</dbReference>
<dbReference type="OrthoDB" id="542013at2759"/>
<evidence type="ECO:0000313" key="1">
    <source>
        <dbReference type="EMBL" id="OAG04758.1"/>
    </source>
</evidence>
<dbReference type="RefSeq" id="XP_018035123.1">
    <property type="nucleotide sequence ID" value="XM_018182971.1"/>
</dbReference>
<name>A0A177CDB3_9PLEO</name>
<dbReference type="SUPFAM" id="SSF51735">
    <property type="entry name" value="NAD(P)-binding Rossmann-fold domains"/>
    <property type="match status" value="1"/>
</dbReference>
<dbReference type="EMBL" id="KV441553">
    <property type="protein sequence ID" value="OAG04758.1"/>
    <property type="molecule type" value="Genomic_DNA"/>
</dbReference>
<evidence type="ECO:0000313" key="2">
    <source>
        <dbReference type="Proteomes" id="UP000077069"/>
    </source>
</evidence>
<dbReference type="Proteomes" id="UP000077069">
    <property type="component" value="Unassembled WGS sequence"/>
</dbReference>
<gene>
    <name evidence="1" type="ORF">CC84DRAFT_1218184</name>
</gene>
<dbReference type="AlphaFoldDB" id="A0A177CDB3"/>
<reference evidence="1 2" key="1">
    <citation type="submission" date="2016-05" db="EMBL/GenBank/DDBJ databases">
        <title>Comparative analysis of secretome profiles of manganese(II)-oxidizing ascomycete fungi.</title>
        <authorList>
            <consortium name="DOE Joint Genome Institute"/>
            <person name="Zeiner C.A."/>
            <person name="Purvine S.O."/>
            <person name="Zink E.M."/>
            <person name="Wu S."/>
            <person name="Pasa-Tolic L."/>
            <person name="Chaput D.L."/>
            <person name="Haridas S."/>
            <person name="Grigoriev I.V."/>
            <person name="Santelli C.M."/>
            <person name="Hansel C.M."/>
        </authorList>
    </citation>
    <scope>NUCLEOTIDE SEQUENCE [LARGE SCALE GENOMIC DNA]</scope>
    <source>
        <strain evidence="1 2">AP3s5-JAC2a</strain>
    </source>
</reference>
<protein>
    <recommendedName>
        <fullName evidence="3">NAD(P)-binding protein</fullName>
    </recommendedName>
</protein>
<dbReference type="InParanoid" id="A0A177CDB3"/>
<sequence length="99" mass="11055">MPGVIKIVVSTGATSGLLLEQSQSYRFMLGARNFKREEKHFSNLSYDLQKHSLTFLPLQLSDLRTVKTFAKQTLEKLGSSDIDLLFLNAGINKPADEPV</sequence>
<dbReference type="Gene3D" id="3.40.50.720">
    <property type="entry name" value="NAD(P)-binding Rossmann-like Domain"/>
    <property type="match status" value="1"/>
</dbReference>
<accession>A0A177CDB3</accession>
<organism evidence="1 2">
    <name type="scientific">Paraphaeosphaeria sporulosa</name>
    <dbReference type="NCBI Taxonomy" id="1460663"/>
    <lineage>
        <taxon>Eukaryota</taxon>
        <taxon>Fungi</taxon>
        <taxon>Dikarya</taxon>
        <taxon>Ascomycota</taxon>
        <taxon>Pezizomycotina</taxon>
        <taxon>Dothideomycetes</taxon>
        <taxon>Pleosporomycetidae</taxon>
        <taxon>Pleosporales</taxon>
        <taxon>Massarineae</taxon>
        <taxon>Didymosphaeriaceae</taxon>
        <taxon>Paraphaeosphaeria</taxon>
    </lineage>
</organism>
<proteinExistence type="predicted"/>
<dbReference type="GeneID" id="28766457"/>
<evidence type="ECO:0008006" key="3">
    <source>
        <dbReference type="Google" id="ProtNLM"/>
    </source>
</evidence>
<keyword evidence="2" id="KW-1185">Reference proteome</keyword>